<evidence type="ECO:0000313" key="2">
    <source>
        <dbReference type="Proteomes" id="UP000653472"/>
    </source>
</evidence>
<dbReference type="Pfam" id="PF14539">
    <property type="entry name" value="DUF4442"/>
    <property type="match status" value="1"/>
</dbReference>
<reference evidence="1" key="1">
    <citation type="submission" date="2020-03" db="EMBL/GenBank/DDBJ databases">
        <title>Solimonas marina sp. nov., isolated from deep seawater of the Pacific Ocean.</title>
        <authorList>
            <person name="Liu X."/>
            <person name="Lai Q."/>
            <person name="Sun F."/>
            <person name="Gai Y."/>
            <person name="Li G."/>
            <person name="Shao Z."/>
        </authorList>
    </citation>
    <scope>NUCLEOTIDE SEQUENCE</scope>
    <source>
        <strain evidence="1">C16B3</strain>
    </source>
</reference>
<evidence type="ECO:0000313" key="1">
    <source>
        <dbReference type="EMBL" id="NKF21514.1"/>
    </source>
</evidence>
<accession>A0A969W8K9</accession>
<protein>
    <submittedName>
        <fullName evidence="1">DUF4442 domain-containing protein</fullName>
    </submittedName>
</protein>
<name>A0A969W8K9_9GAMM</name>
<comment type="caution">
    <text evidence="1">The sequence shown here is derived from an EMBL/GenBank/DDBJ whole genome shotgun (WGS) entry which is preliminary data.</text>
</comment>
<dbReference type="SUPFAM" id="SSF54637">
    <property type="entry name" value="Thioesterase/thiol ester dehydrase-isomerase"/>
    <property type="match status" value="1"/>
</dbReference>
<gene>
    <name evidence="1" type="ORF">G7Y82_04225</name>
</gene>
<dbReference type="InterPro" id="IPR029069">
    <property type="entry name" value="HotDog_dom_sf"/>
</dbReference>
<dbReference type="InterPro" id="IPR027961">
    <property type="entry name" value="DUF4442"/>
</dbReference>
<dbReference type="Proteomes" id="UP000653472">
    <property type="component" value="Unassembled WGS sequence"/>
</dbReference>
<organism evidence="1 2">
    <name type="scientific">Solimonas marina</name>
    <dbReference type="NCBI Taxonomy" id="2714601"/>
    <lineage>
        <taxon>Bacteria</taxon>
        <taxon>Pseudomonadati</taxon>
        <taxon>Pseudomonadota</taxon>
        <taxon>Gammaproteobacteria</taxon>
        <taxon>Nevskiales</taxon>
        <taxon>Nevskiaceae</taxon>
        <taxon>Solimonas</taxon>
    </lineage>
</organism>
<dbReference type="EMBL" id="JAAVXB010000002">
    <property type="protein sequence ID" value="NKF21514.1"/>
    <property type="molecule type" value="Genomic_DNA"/>
</dbReference>
<dbReference type="RefSeq" id="WP_168146776.1">
    <property type="nucleotide sequence ID" value="NZ_JAAVXB010000002.1"/>
</dbReference>
<dbReference type="AlphaFoldDB" id="A0A969W8K9"/>
<keyword evidence="2" id="KW-1185">Reference proteome</keyword>
<dbReference type="Gene3D" id="3.10.129.10">
    <property type="entry name" value="Hotdog Thioesterase"/>
    <property type="match status" value="1"/>
</dbReference>
<sequence length="154" mass="17829">MRPRLFRLLMNAYPPYWFTGIRVDHIKADYSELDVSMPLRWYNRNAVGTQFGGSLYSMTDPFLMLMTMQQIGPDYIVWDQSAQIDFISPGRGTVHAKFRMPPDEIERLRRDAADGEALRPQYTVDIVDGKGQLVARVVKTLYVRKKREKPRASG</sequence>
<proteinExistence type="predicted"/>